<dbReference type="PANTHER" id="PTHR46060:SF1">
    <property type="entry name" value="MARINER MOS1 TRANSPOSASE-LIKE PROTEIN"/>
    <property type="match status" value="1"/>
</dbReference>
<feature type="region of interest" description="Disordered" evidence="1">
    <location>
        <begin position="46"/>
        <end position="72"/>
    </location>
</feature>
<sequence>MNIANEMLDSVRDDPNLLQRVITAYGDAVLSRRRILEWYKRFKEGRKETADNERSGRPSTSTTPEKVDKVWN</sequence>
<evidence type="ECO:0000313" key="2">
    <source>
        <dbReference type="EMBL" id="UYV71856.1"/>
    </source>
</evidence>
<keyword evidence="3" id="KW-1185">Reference proteome</keyword>
<dbReference type="InterPro" id="IPR052709">
    <property type="entry name" value="Transposase-MT_Hybrid"/>
</dbReference>
<evidence type="ECO:0000313" key="3">
    <source>
        <dbReference type="Proteomes" id="UP001235939"/>
    </source>
</evidence>
<dbReference type="EMBL" id="CP092871">
    <property type="protein sequence ID" value="UYV71856.1"/>
    <property type="molecule type" value="Genomic_DNA"/>
</dbReference>
<evidence type="ECO:0008006" key="4">
    <source>
        <dbReference type="Google" id="ProtNLM"/>
    </source>
</evidence>
<organism evidence="2 3">
    <name type="scientific">Cordylochernes scorpioides</name>
    <dbReference type="NCBI Taxonomy" id="51811"/>
    <lineage>
        <taxon>Eukaryota</taxon>
        <taxon>Metazoa</taxon>
        <taxon>Ecdysozoa</taxon>
        <taxon>Arthropoda</taxon>
        <taxon>Chelicerata</taxon>
        <taxon>Arachnida</taxon>
        <taxon>Pseudoscorpiones</taxon>
        <taxon>Cheliferoidea</taxon>
        <taxon>Chernetidae</taxon>
        <taxon>Cordylochernes</taxon>
    </lineage>
</organism>
<feature type="compositionally biased region" description="Basic and acidic residues" evidence="1">
    <location>
        <begin position="46"/>
        <end position="56"/>
    </location>
</feature>
<name>A0ABY6KSP0_9ARAC</name>
<evidence type="ECO:0000256" key="1">
    <source>
        <dbReference type="SAM" id="MobiDB-lite"/>
    </source>
</evidence>
<gene>
    <name evidence="2" type="ORF">LAZ67_9000716</name>
</gene>
<accession>A0ABY6KSP0</accession>
<reference evidence="2 3" key="1">
    <citation type="submission" date="2022-01" db="EMBL/GenBank/DDBJ databases">
        <title>A chromosomal length assembly of Cordylochernes scorpioides.</title>
        <authorList>
            <person name="Zeh D."/>
            <person name="Zeh J."/>
        </authorList>
    </citation>
    <scope>NUCLEOTIDE SEQUENCE [LARGE SCALE GENOMIC DNA]</scope>
    <source>
        <strain evidence="2">IN4F17</strain>
        <tissue evidence="2">Whole Body</tissue>
    </source>
</reference>
<protein>
    <recommendedName>
        <fullName evidence="4">Mos1 transposase HTH domain-containing protein</fullName>
    </recommendedName>
</protein>
<dbReference type="PANTHER" id="PTHR46060">
    <property type="entry name" value="MARINER MOS1 TRANSPOSASE-LIKE PROTEIN"/>
    <property type="match status" value="1"/>
</dbReference>
<dbReference type="Proteomes" id="UP001235939">
    <property type="component" value="Chromosome 09"/>
</dbReference>
<proteinExistence type="predicted"/>